<evidence type="ECO:0000256" key="4">
    <source>
        <dbReference type="ARBA" id="ARBA00022679"/>
    </source>
</evidence>
<keyword evidence="7" id="KW-1133">Transmembrane helix</keyword>
<dbReference type="Gene3D" id="3.30.565.10">
    <property type="entry name" value="Histidine kinase-like ATPase, C-terminal domain"/>
    <property type="match status" value="1"/>
</dbReference>
<comment type="catalytic activity">
    <reaction evidence="1">
        <text>ATP + protein L-histidine = ADP + protein N-phospho-L-histidine.</text>
        <dbReference type="EC" id="2.7.13.3"/>
    </reaction>
</comment>
<dbReference type="RefSeq" id="WP_202010420.1">
    <property type="nucleotide sequence ID" value="NZ_JAERRB010000004.1"/>
</dbReference>
<feature type="domain" description="Histidine kinase" evidence="8">
    <location>
        <begin position="340"/>
        <end position="553"/>
    </location>
</feature>
<dbReference type="EMBL" id="JAERRB010000004">
    <property type="protein sequence ID" value="MBL0742317.1"/>
    <property type="molecule type" value="Genomic_DNA"/>
</dbReference>
<dbReference type="EC" id="2.7.13.3" evidence="2"/>
<dbReference type="PANTHER" id="PTHR43304:SF1">
    <property type="entry name" value="PAC DOMAIN-CONTAINING PROTEIN"/>
    <property type="match status" value="1"/>
</dbReference>
<evidence type="ECO:0000259" key="8">
    <source>
        <dbReference type="PROSITE" id="PS50109"/>
    </source>
</evidence>
<keyword evidence="3" id="KW-0597">Phosphoprotein</keyword>
<feature type="coiled-coil region" evidence="6">
    <location>
        <begin position="250"/>
        <end position="326"/>
    </location>
</feature>
<gene>
    <name evidence="9" type="ORF">JI741_13890</name>
</gene>
<dbReference type="InterPro" id="IPR003661">
    <property type="entry name" value="HisK_dim/P_dom"/>
</dbReference>
<dbReference type="InterPro" id="IPR005467">
    <property type="entry name" value="His_kinase_dom"/>
</dbReference>
<keyword evidence="4" id="KW-0808">Transferase</keyword>
<accession>A0ABS1KSW7</accession>
<keyword evidence="10" id="KW-1185">Reference proteome</keyword>
<comment type="caution">
    <text evidence="9">The sequence shown here is derived from an EMBL/GenBank/DDBJ whole genome shotgun (WGS) entry which is preliminary data.</text>
</comment>
<protein>
    <recommendedName>
        <fullName evidence="2">histidine kinase</fullName>
        <ecNumber evidence="2">2.7.13.3</ecNumber>
    </recommendedName>
</protein>
<dbReference type="Pfam" id="PF02518">
    <property type="entry name" value="HATPase_c"/>
    <property type="match status" value="1"/>
</dbReference>
<evidence type="ECO:0000256" key="5">
    <source>
        <dbReference type="ARBA" id="ARBA00022777"/>
    </source>
</evidence>
<dbReference type="PANTHER" id="PTHR43304">
    <property type="entry name" value="PHYTOCHROME-LIKE PROTEIN CPH1"/>
    <property type="match status" value="1"/>
</dbReference>
<dbReference type="SUPFAM" id="SSF47384">
    <property type="entry name" value="Homodimeric domain of signal transducing histidine kinase"/>
    <property type="match status" value="1"/>
</dbReference>
<dbReference type="SMART" id="SM00387">
    <property type="entry name" value="HATPase_c"/>
    <property type="match status" value="1"/>
</dbReference>
<keyword evidence="7" id="KW-0472">Membrane</keyword>
<dbReference type="InterPro" id="IPR036890">
    <property type="entry name" value="HATPase_C_sf"/>
</dbReference>
<feature type="transmembrane region" description="Helical" evidence="7">
    <location>
        <begin position="185"/>
        <end position="205"/>
    </location>
</feature>
<evidence type="ECO:0000313" key="9">
    <source>
        <dbReference type="EMBL" id="MBL0742317.1"/>
    </source>
</evidence>
<evidence type="ECO:0000256" key="3">
    <source>
        <dbReference type="ARBA" id="ARBA00022553"/>
    </source>
</evidence>
<dbReference type="InterPro" id="IPR052162">
    <property type="entry name" value="Sensor_kinase/Photoreceptor"/>
</dbReference>
<keyword evidence="5" id="KW-0418">Kinase</keyword>
<keyword evidence="7" id="KW-0812">Transmembrane</keyword>
<feature type="transmembrane region" description="Helical" evidence="7">
    <location>
        <begin position="12"/>
        <end position="31"/>
    </location>
</feature>
<evidence type="ECO:0000256" key="7">
    <source>
        <dbReference type="SAM" id="Phobius"/>
    </source>
</evidence>
<keyword evidence="6" id="KW-0175">Coiled coil</keyword>
<reference evidence="9 10" key="1">
    <citation type="submission" date="2021-01" db="EMBL/GenBank/DDBJ databases">
        <title>Chryseolinea sp. Jin1 Genome sequencing and assembly.</title>
        <authorList>
            <person name="Kim I."/>
        </authorList>
    </citation>
    <scope>NUCLEOTIDE SEQUENCE [LARGE SCALE GENOMIC DNA]</scope>
    <source>
        <strain evidence="9 10">Jin1</strain>
    </source>
</reference>
<sequence>MAAVSWLKGYVLYAVVFLVALLMLINMLLIYRNNQVITFNKQQQEEAERIKVNASEVIRALHLLDMAVRSYAIVEKASFLDARDTAIADMNNAFNGLEKALAAQHYNLNELYVLKDSVHKYVDVTGVMMKYLQRGQLNKFSELLNIDPGFPVWKQCKAFNDRIDGFEDNISRQAQGRYERALKNIYLLQLLLFLFTVPLLAYTAYQANRSIMVAEQLRKSEMTRATMLLEQNALLERTVHQRTVEILTQNEEISAQNEEIVSHNEQLQLQQQEIERQRNVLAEQHNKVQLANRTIEEKNELIQRHNRELVLEVTRQTQDLKQANLELIEHNSRLEQFAFIISHNLRAPMARLVGLSEVLNFAKDDQEVAEVVKLMVRSTYDLDQVIKDLTVILGVQKMNTQILADVNLRVLFEKVMQSLEEEIKQTHATVTTDFSLAQTVHSLPPYLESIFYNLLSNAIKYRDPKRAPVIDVRSREDDDYVVIAVRDNGLGIDLGKYQDKLFNLYKRFHHHVEGKGMGLYLVKTQVAAVSGKIEVESVVGEGTTFRVFLRRDHPSKNTTW</sequence>
<dbReference type="Gene3D" id="1.10.287.130">
    <property type="match status" value="1"/>
</dbReference>
<dbReference type="InterPro" id="IPR036097">
    <property type="entry name" value="HisK_dim/P_sf"/>
</dbReference>
<name>A0ABS1KSW7_9BACT</name>
<organism evidence="9 10">
    <name type="scientific">Chryseolinea lacunae</name>
    <dbReference type="NCBI Taxonomy" id="2801331"/>
    <lineage>
        <taxon>Bacteria</taxon>
        <taxon>Pseudomonadati</taxon>
        <taxon>Bacteroidota</taxon>
        <taxon>Cytophagia</taxon>
        <taxon>Cytophagales</taxon>
        <taxon>Fulvivirgaceae</taxon>
        <taxon>Chryseolinea</taxon>
    </lineage>
</organism>
<evidence type="ECO:0000256" key="6">
    <source>
        <dbReference type="SAM" id="Coils"/>
    </source>
</evidence>
<dbReference type="InterPro" id="IPR004358">
    <property type="entry name" value="Sig_transdc_His_kin-like_C"/>
</dbReference>
<proteinExistence type="predicted"/>
<dbReference type="InterPro" id="IPR003594">
    <property type="entry name" value="HATPase_dom"/>
</dbReference>
<dbReference type="Proteomes" id="UP000613030">
    <property type="component" value="Unassembled WGS sequence"/>
</dbReference>
<evidence type="ECO:0000313" key="10">
    <source>
        <dbReference type="Proteomes" id="UP000613030"/>
    </source>
</evidence>
<evidence type="ECO:0000256" key="1">
    <source>
        <dbReference type="ARBA" id="ARBA00000085"/>
    </source>
</evidence>
<dbReference type="PRINTS" id="PR00344">
    <property type="entry name" value="BCTRLSENSOR"/>
</dbReference>
<dbReference type="CDD" id="cd00082">
    <property type="entry name" value="HisKA"/>
    <property type="match status" value="1"/>
</dbReference>
<dbReference type="PROSITE" id="PS50109">
    <property type="entry name" value="HIS_KIN"/>
    <property type="match status" value="1"/>
</dbReference>
<evidence type="ECO:0000256" key="2">
    <source>
        <dbReference type="ARBA" id="ARBA00012438"/>
    </source>
</evidence>
<dbReference type="SUPFAM" id="SSF55874">
    <property type="entry name" value="ATPase domain of HSP90 chaperone/DNA topoisomerase II/histidine kinase"/>
    <property type="match status" value="1"/>
</dbReference>